<proteinExistence type="predicted"/>
<evidence type="ECO:0000313" key="1">
    <source>
        <dbReference type="EMBL" id="KAK9887393.1"/>
    </source>
</evidence>
<evidence type="ECO:0000313" key="2">
    <source>
        <dbReference type="Proteomes" id="UP001431783"/>
    </source>
</evidence>
<name>A0AAW1UX48_9CUCU</name>
<dbReference type="Proteomes" id="UP001431783">
    <property type="component" value="Unassembled WGS sequence"/>
</dbReference>
<organism evidence="1 2">
    <name type="scientific">Henosepilachna vigintioctopunctata</name>
    <dbReference type="NCBI Taxonomy" id="420089"/>
    <lineage>
        <taxon>Eukaryota</taxon>
        <taxon>Metazoa</taxon>
        <taxon>Ecdysozoa</taxon>
        <taxon>Arthropoda</taxon>
        <taxon>Hexapoda</taxon>
        <taxon>Insecta</taxon>
        <taxon>Pterygota</taxon>
        <taxon>Neoptera</taxon>
        <taxon>Endopterygota</taxon>
        <taxon>Coleoptera</taxon>
        <taxon>Polyphaga</taxon>
        <taxon>Cucujiformia</taxon>
        <taxon>Coccinelloidea</taxon>
        <taxon>Coccinellidae</taxon>
        <taxon>Epilachninae</taxon>
        <taxon>Epilachnini</taxon>
        <taxon>Henosepilachna</taxon>
    </lineage>
</organism>
<sequence>MCSFLSEGNGISTLDVKYGDNTISLSQSTKFLGIYVDRNLRWTSYIEVLCKKYSNSFFAISRIKNIVPKNCVMYECVTVLYIKSSKL</sequence>
<dbReference type="EMBL" id="JARQZJ010000109">
    <property type="protein sequence ID" value="KAK9887393.1"/>
    <property type="molecule type" value="Genomic_DNA"/>
</dbReference>
<dbReference type="AlphaFoldDB" id="A0AAW1UX48"/>
<keyword evidence="2" id="KW-1185">Reference proteome</keyword>
<accession>A0AAW1UX48</accession>
<gene>
    <name evidence="1" type="ORF">WA026_022331</name>
</gene>
<protein>
    <submittedName>
        <fullName evidence="1">Uncharacterized protein</fullName>
    </submittedName>
</protein>
<comment type="caution">
    <text evidence="1">The sequence shown here is derived from an EMBL/GenBank/DDBJ whole genome shotgun (WGS) entry which is preliminary data.</text>
</comment>
<reference evidence="1 2" key="1">
    <citation type="submission" date="2023-03" db="EMBL/GenBank/DDBJ databases">
        <title>Genome insight into feeding habits of ladybird beetles.</title>
        <authorList>
            <person name="Li H.-S."/>
            <person name="Huang Y.-H."/>
            <person name="Pang H."/>
        </authorList>
    </citation>
    <scope>NUCLEOTIDE SEQUENCE [LARGE SCALE GENOMIC DNA]</scope>
    <source>
        <strain evidence="1">SYSU_2023b</strain>
        <tissue evidence="1">Whole body</tissue>
    </source>
</reference>